<accession>A0AA36GG88</accession>
<dbReference type="Proteomes" id="UP001176961">
    <property type="component" value="Unassembled WGS sequence"/>
</dbReference>
<keyword evidence="3" id="KW-1185">Reference proteome</keyword>
<evidence type="ECO:0000313" key="3">
    <source>
        <dbReference type="Proteomes" id="UP001176961"/>
    </source>
</evidence>
<feature type="chain" id="PRO_5041276473" evidence="1">
    <location>
        <begin position="21"/>
        <end position="106"/>
    </location>
</feature>
<evidence type="ECO:0000256" key="1">
    <source>
        <dbReference type="SAM" id="SignalP"/>
    </source>
</evidence>
<organism evidence="2 3">
    <name type="scientific">Cylicocyclus nassatus</name>
    <name type="common">Nematode worm</name>
    <dbReference type="NCBI Taxonomy" id="53992"/>
    <lineage>
        <taxon>Eukaryota</taxon>
        <taxon>Metazoa</taxon>
        <taxon>Ecdysozoa</taxon>
        <taxon>Nematoda</taxon>
        <taxon>Chromadorea</taxon>
        <taxon>Rhabditida</taxon>
        <taxon>Rhabditina</taxon>
        <taxon>Rhabditomorpha</taxon>
        <taxon>Strongyloidea</taxon>
        <taxon>Strongylidae</taxon>
        <taxon>Cylicocyclus</taxon>
    </lineage>
</organism>
<dbReference type="EMBL" id="CATQJL010000112">
    <property type="protein sequence ID" value="CAJ0593559.1"/>
    <property type="molecule type" value="Genomic_DNA"/>
</dbReference>
<name>A0AA36GG88_CYLNA</name>
<keyword evidence="1" id="KW-0732">Signal</keyword>
<gene>
    <name evidence="2" type="ORF">CYNAS_LOCUS5542</name>
</gene>
<dbReference type="AlphaFoldDB" id="A0AA36GG88"/>
<comment type="caution">
    <text evidence="2">The sequence shown here is derived from an EMBL/GenBank/DDBJ whole genome shotgun (WGS) entry which is preliminary data.</text>
</comment>
<evidence type="ECO:0000313" key="2">
    <source>
        <dbReference type="EMBL" id="CAJ0593559.1"/>
    </source>
</evidence>
<sequence length="106" mass="12158">MKRFLFLLSVTTSAFDPVLKGCKSSWKAYSPDSTLNDRERERIIDLIGEARYFCDYEKLACDIRNNLTAEVKGRIPNVVDASLAKVFLGLKNDIEIIHYDVEIIEK</sequence>
<reference evidence="2" key="1">
    <citation type="submission" date="2023-07" db="EMBL/GenBank/DDBJ databases">
        <authorList>
            <consortium name="CYATHOMIX"/>
        </authorList>
    </citation>
    <scope>NUCLEOTIDE SEQUENCE</scope>
    <source>
        <strain evidence="2">N/A</strain>
    </source>
</reference>
<protein>
    <submittedName>
        <fullName evidence="2">Uncharacterized protein</fullName>
    </submittedName>
</protein>
<proteinExistence type="predicted"/>
<feature type="signal peptide" evidence="1">
    <location>
        <begin position="1"/>
        <end position="20"/>
    </location>
</feature>